<protein>
    <submittedName>
        <fullName evidence="2">Amidase</fullName>
    </submittedName>
</protein>
<dbReference type="OrthoDB" id="9777859at2"/>
<dbReference type="AlphaFoldDB" id="A0A844HJU0"/>
<dbReference type="PANTHER" id="PTHR11895">
    <property type="entry name" value="TRANSAMIDASE"/>
    <property type="match status" value="1"/>
</dbReference>
<dbReference type="GO" id="GO:0003824">
    <property type="term" value="F:catalytic activity"/>
    <property type="evidence" value="ECO:0007669"/>
    <property type="project" value="InterPro"/>
</dbReference>
<organism evidence="2 3">
    <name type="scientific">Paracoccus litorisediminis</name>
    <dbReference type="NCBI Taxonomy" id="2006130"/>
    <lineage>
        <taxon>Bacteria</taxon>
        <taxon>Pseudomonadati</taxon>
        <taxon>Pseudomonadota</taxon>
        <taxon>Alphaproteobacteria</taxon>
        <taxon>Rhodobacterales</taxon>
        <taxon>Paracoccaceae</taxon>
        <taxon>Paracoccus</taxon>
    </lineage>
</organism>
<accession>A0A844HJU0</accession>
<gene>
    <name evidence="2" type="ORF">GL300_14600</name>
</gene>
<evidence type="ECO:0000313" key="2">
    <source>
        <dbReference type="EMBL" id="MTH60443.1"/>
    </source>
</evidence>
<dbReference type="Proteomes" id="UP000449846">
    <property type="component" value="Unassembled WGS sequence"/>
</dbReference>
<dbReference type="InterPro" id="IPR023631">
    <property type="entry name" value="Amidase_dom"/>
</dbReference>
<keyword evidence="3" id="KW-1185">Reference proteome</keyword>
<dbReference type="SUPFAM" id="SSF75304">
    <property type="entry name" value="Amidase signature (AS) enzymes"/>
    <property type="match status" value="1"/>
</dbReference>
<dbReference type="Gene3D" id="3.90.1300.10">
    <property type="entry name" value="Amidase signature (AS) domain"/>
    <property type="match status" value="1"/>
</dbReference>
<reference evidence="2 3" key="1">
    <citation type="submission" date="2019-11" db="EMBL/GenBank/DDBJ databases">
        <authorList>
            <person name="Dong K."/>
        </authorList>
    </citation>
    <scope>NUCLEOTIDE SEQUENCE [LARGE SCALE GENOMIC DNA]</scope>
    <source>
        <strain evidence="2 3">NBRC 112902</strain>
    </source>
</reference>
<comment type="caution">
    <text evidence="2">The sequence shown here is derived from an EMBL/GenBank/DDBJ whole genome shotgun (WGS) entry which is preliminary data.</text>
</comment>
<dbReference type="PANTHER" id="PTHR11895:SF151">
    <property type="entry name" value="GLUTAMYL-TRNA(GLN) AMIDOTRANSFERASE SUBUNIT A"/>
    <property type="match status" value="1"/>
</dbReference>
<dbReference type="EMBL" id="WMIG01000008">
    <property type="protein sequence ID" value="MTH60443.1"/>
    <property type="molecule type" value="Genomic_DNA"/>
</dbReference>
<dbReference type="RefSeq" id="WP_155040389.1">
    <property type="nucleotide sequence ID" value="NZ_JBHGCD010000011.1"/>
</dbReference>
<evidence type="ECO:0000259" key="1">
    <source>
        <dbReference type="Pfam" id="PF01425"/>
    </source>
</evidence>
<dbReference type="Pfam" id="PF01425">
    <property type="entry name" value="Amidase"/>
    <property type="match status" value="1"/>
</dbReference>
<proteinExistence type="predicted"/>
<name>A0A844HJU0_9RHOB</name>
<feature type="domain" description="Amidase" evidence="1">
    <location>
        <begin position="39"/>
        <end position="467"/>
    </location>
</feature>
<dbReference type="InterPro" id="IPR000120">
    <property type="entry name" value="Amidase"/>
</dbReference>
<sequence length="487" mass="49392">MDEVKSNQGYSTGTPVESRGSASELLAAIREGQTSAVAALEATLSQIAGWKDLNAVAHLNADAALQAARAVDAGQVSGPLAGVPIVVKDNIQVAGLPAAAGTPGLQDAIAVANAPVLQKLVEAGAVVVATTNMHELAFGISGYNPTYQTGPETGVRNPYDLSRFAAGSSSGTGALIGSGAVRAGLGTDTGGSVRLPAAINGVAGLRPTLNRYPTGGIVPISRTRDTSGVIAASVADIELLDRVITDDAPTIARDLGGVKLGLAADFTEGLDADVAAVWAGVVTRLRDAGVEFVQIDASEIVALNHAVSFPVVMTEANAHLRYYLAEHAPHLTLEDVVARIASPDVKATYETFILPGKLPTPSGELVDGAEIYRAAIEIHRPALIAAYDALFAASGIDALIFPTSPCVAALAGPESSAPEVFGTFIRNADPGSNAGIPGLSIAAGRGPDTGLPVGIELDGPAGSDRALIALGLAIETLLGRTQPPVRN</sequence>
<evidence type="ECO:0000313" key="3">
    <source>
        <dbReference type="Proteomes" id="UP000449846"/>
    </source>
</evidence>
<dbReference type="InterPro" id="IPR036928">
    <property type="entry name" value="AS_sf"/>
</dbReference>